<dbReference type="UniPathway" id="UPA00077">
    <property type="reaction ID" value="UER00158"/>
</dbReference>
<dbReference type="SUPFAM" id="SSF53597">
    <property type="entry name" value="Dihydrofolate reductase-like"/>
    <property type="match status" value="1"/>
</dbReference>
<proteinExistence type="inferred from homology"/>
<dbReference type="GO" id="GO:0070401">
    <property type="term" value="F:NADP+ binding"/>
    <property type="evidence" value="ECO:0007669"/>
    <property type="project" value="UniProtKB-ARBA"/>
</dbReference>
<dbReference type="InterPro" id="IPR001796">
    <property type="entry name" value="DHFR_dom"/>
</dbReference>
<dbReference type="AlphaFoldDB" id="A0A1I6R244"/>
<name>A0A1I6R244_9FLAO</name>
<comment type="similarity">
    <text evidence="2 8">Belongs to the dihydrofolate reductase family.</text>
</comment>
<evidence type="ECO:0000256" key="6">
    <source>
        <dbReference type="ARBA" id="ARBA00023002"/>
    </source>
</evidence>
<keyword evidence="5 8" id="KW-0521">NADP</keyword>
<dbReference type="Pfam" id="PF00186">
    <property type="entry name" value="DHFR_1"/>
    <property type="match status" value="1"/>
</dbReference>
<evidence type="ECO:0000259" key="9">
    <source>
        <dbReference type="PROSITE" id="PS51330"/>
    </source>
</evidence>
<evidence type="ECO:0000256" key="5">
    <source>
        <dbReference type="ARBA" id="ARBA00022857"/>
    </source>
</evidence>
<feature type="domain" description="DHFR" evidence="9">
    <location>
        <begin position="1"/>
        <end position="159"/>
    </location>
</feature>
<comment type="catalytic activity">
    <reaction evidence="8">
        <text>(6S)-5,6,7,8-tetrahydrofolate + NADP(+) = 7,8-dihydrofolate + NADPH + H(+)</text>
        <dbReference type="Rhea" id="RHEA:15009"/>
        <dbReference type="ChEBI" id="CHEBI:15378"/>
        <dbReference type="ChEBI" id="CHEBI:57451"/>
        <dbReference type="ChEBI" id="CHEBI:57453"/>
        <dbReference type="ChEBI" id="CHEBI:57783"/>
        <dbReference type="ChEBI" id="CHEBI:58349"/>
        <dbReference type="EC" id="1.5.1.3"/>
    </reaction>
</comment>
<evidence type="ECO:0000256" key="8">
    <source>
        <dbReference type="PIRNR" id="PIRNR000194"/>
    </source>
</evidence>
<dbReference type="RefSeq" id="WP_090225715.1">
    <property type="nucleotide sequence ID" value="NZ_FOZP01000005.1"/>
</dbReference>
<dbReference type="Gene3D" id="3.40.430.10">
    <property type="entry name" value="Dihydrofolate Reductase, subunit A"/>
    <property type="match status" value="1"/>
</dbReference>
<evidence type="ECO:0000313" key="11">
    <source>
        <dbReference type="Proteomes" id="UP000199312"/>
    </source>
</evidence>
<dbReference type="Proteomes" id="UP000199312">
    <property type="component" value="Unassembled WGS sequence"/>
</dbReference>
<keyword evidence="11" id="KW-1185">Reference proteome</keyword>
<gene>
    <name evidence="10" type="ORF">SAMN04488006_2067</name>
</gene>
<keyword evidence="6 8" id="KW-0560">Oxidoreductase</keyword>
<dbReference type="EC" id="1.5.1.3" evidence="3 8"/>
<organism evidence="10 11">
    <name type="scientific">Lutibacter maritimus</name>
    <dbReference type="NCBI Taxonomy" id="593133"/>
    <lineage>
        <taxon>Bacteria</taxon>
        <taxon>Pseudomonadati</taxon>
        <taxon>Bacteroidota</taxon>
        <taxon>Flavobacteriia</taxon>
        <taxon>Flavobacteriales</taxon>
        <taxon>Flavobacteriaceae</taxon>
        <taxon>Lutibacter</taxon>
    </lineage>
</organism>
<keyword evidence="4 8" id="KW-0554">One-carbon metabolism</keyword>
<evidence type="ECO:0000256" key="2">
    <source>
        <dbReference type="ARBA" id="ARBA00009539"/>
    </source>
</evidence>
<dbReference type="InterPro" id="IPR012259">
    <property type="entry name" value="DHFR"/>
</dbReference>
<dbReference type="InterPro" id="IPR024072">
    <property type="entry name" value="DHFR-like_dom_sf"/>
</dbReference>
<protein>
    <recommendedName>
        <fullName evidence="3 8">Dihydrofolate reductase</fullName>
        <ecNumber evidence="3 8">1.5.1.3</ecNumber>
    </recommendedName>
</protein>
<dbReference type="EMBL" id="FOZP01000005">
    <property type="protein sequence ID" value="SFS58578.1"/>
    <property type="molecule type" value="Genomic_DNA"/>
</dbReference>
<sequence length="160" mass="18292">MITIIAAIAENNALGKDNQLIWHLPADLKRFKKITLNHHIIMGRKTFESLGKPLPNRTSIIITRNKNYKVEGCIVVHSLKEAIEAAKVDENPYILGGAEIYKQALDIADKLDLTIVHQTFDADAFFPKIDLNIWKEVAREHFTADENNHYNYSFVTYIKS</sequence>
<comment type="pathway">
    <text evidence="1 8">Cofactor biosynthesis; tetrahydrofolate biosynthesis; 5,6,7,8-tetrahydrofolate from 7,8-dihydrofolate: step 1/1.</text>
</comment>
<dbReference type="FunFam" id="3.40.430.10:FF:000001">
    <property type="entry name" value="Dihydrofolate reductase"/>
    <property type="match status" value="1"/>
</dbReference>
<dbReference type="PANTHER" id="PTHR48069">
    <property type="entry name" value="DIHYDROFOLATE REDUCTASE"/>
    <property type="match status" value="1"/>
</dbReference>
<evidence type="ECO:0000256" key="3">
    <source>
        <dbReference type="ARBA" id="ARBA00012856"/>
    </source>
</evidence>
<dbReference type="GO" id="GO:0006730">
    <property type="term" value="P:one-carbon metabolic process"/>
    <property type="evidence" value="ECO:0007669"/>
    <property type="project" value="UniProtKB-KW"/>
</dbReference>
<dbReference type="GO" id="GO:0004146">
    <property type="term" value="F:dihydrofolate reductase activity"/>
    <property type="evidence" value="ECO:0007669"/>
    <property type="project" value="UniProtKB-EC"/>
</dbReference>
<comment type="function">
    <text evidence="7 8">Key enzyme in folate metabolism. Catalyzes an essential reaction for de novo glycine and purine synthesis, and for DNA precursor synthesis.</text>
</comment>
<evidence type="ECO:0000313" key="10">
    <source>
        <dbReference type="EMBL" id="SFS58578.1"/>
    </source>
</evidence>
<dbReference type="GO" id="GO:0046452">
    <property type="term" value="P:dihydrofolate metabolic process"/>
    <property type="evidence" value="ECO:0007669"/>
    <property type="project" value="TreeGrafter"/>
</dbReference>
<reference evidence="11" key="1">
    <citation type="submission" date="2016-10" db="EMBL/GenBank/DDBJ databases">
        <authorList>
            <person name="Varghese N."/>
            <person name="Submissions S."/>
        </authorList>
    </citation>
    <scope>NUCLEOTIDE SEQUENCE [LARGE SCALE GENOMIC DNA]</scope>
    <source>
        <strain evidence="11">DSM 24450</strain>
    </source>
</reference>
<dbReference type="PANTHER" id="PTHR48069:SF3">
    <property type="entry name" value="DIHYDROFOLATE REDUCTASE"/>
    <property type="match status" value="1"/>
</dbReference>
<dbReference type="CDD" id="cd00209">
    <property type="entry name" value="DHFR"/>
    <property type="match status" value="1"/>
</dbReference>
<evidence type="ECO:0000256" key="7">
    <source>
        <dbReference type="ARBA" id="ARBA00025067"/>
    </source>
</evidence>
<dbReference type="GO" id="GO:0046654">
    <property type="term" value="P:tetrahydrofolate biosynthetic process"/>
    <property type="evidence" value="ECO:0007669"/>
    <property type="project" value="UniProtKB-UniPathway"/>
</dbReference>
<dbReference type="PIRSF" id="PIRSF000194">
    <property type="entry name" value="DHFR"/>
    <property type="match status" value="1"/>
</dbReference>
<dbReference type="OrthoDB" id="9804315at2"/>
<dbReference type="GO" id="GO:0046655">
    <property type="term" value="P:folic acid metabolic process"/>
    <property type="evidence" value="ECO:0007669"/>
    <property type="project" value="TreeGrafter"/>
</dbReference>
<dbReference type="GO" id="GO:0005829">
    <property type="term" value="C:cytosol"/>
    <property type="evidence" value="ECO:0007669"/>
    <property type="project" value="TreeGrafter"/>
</dbReference>
<evidence type="ECO:0000256" key="4">
    <source>
        <dbReference type="ARBA" id="ARBA00022563"/>
    </source>
</evidence>
<dbReference type="STRING" id="593133.SAMN04488006_2067"/>
<dbReference type="PROSITE" id="PS51330">
    <property type="entry name" value="DHFR_2"/>
    <property type="match status" value="1"/>
</dbReference>
<accession>A0A1I6R244</accession>
<dbReference type="PRINTS" id="PR00070">
    <property type="entry name" value="DHFR"/>
</dbReference>
<evidence type="ECO:0000256" key="1">
    <source>
        <dbReference type="ARBA" id="ARBA00004903"/>
    </source>
</evidence>